<sequence length="1065" mass="105583">MRRVTAGIPERVNPVTHVAEQPGRTADFADWPSWADVDVVAALRSQGVERPWTHQAEAAALAFEGRHVVISTGTSSGKSLAYQLPVLSKLTEDPRACALYLSPTKALGADQLRAVSSLDVAGVRAASYDGDTPMAERDWVRAHARWVFTNPDMLHRGILASHARWARLFRKLAYVVVDECHSYRGVFGSHVALLLRRLQRVARHYGSSPVFVLASATTAEPAEFASRLTGQECAAVTEDASPRGGRTVALWEPPLLEELSGENGAPVRRSAGAEAGRILAELVVEGARTLAFVRSRRGAELTALGARRILNEVDEKLAGQVAAYRAGFLPEERRELERALLSGELLGVATTNALELGVDIAGLDAVVLAGYPGTLASFWQQAGRAGRAGDDALVVFVARDDPLDTYLVHHPAAILERPVETAVLDPANPYVLAPQLACAAAELPLTTGELEVFGGAAARQVLDSLVAERMLRRRPSGWYWTSRDRPQYEVDIRGSGGEQVAVVEADTSRLLGTVDPGSACATVHPGAVYLHQGSSYVVDELDLEAGIALVHAEDPEWTTSAREMADIAVLATHERLEYGGVTVCVGDVAVTSQVVGYLRRRPSGEILDQVALDLPAQTLETRAVWYTITDELLSGGGGAAGEGGSPAGAASGEAGGAAVGTGAEDAALGGGATVGAASASVGGAAMGAGSGGRGGAAVGGSAAAGGGGAAVDAASGGAAAHGGGAAVGAGSESAGGAAVGAASGGAAAHGGGAATAGGASGGGGATVGGASNGSGAPGWGGGVSSGVSASSGSATVGSAPGGGASGGGASFGAAPLERASGGGDASTGGGGAAHDEAASCDSGASSGSAAVGVASSWGGNATAAAVSSGGAAGETVSANVGGTGDVSAALPCAALGDVAAIAAAAGCDSANGVGNGRAPGGAGLEPARIPGALHAAEHAAIGLLPLFATCDRWDIGGVSTALHADTGEATVFVHDGYPGGAGFADRGYAALVPWLAATREAIVSCECPAGCPSCVQSPKCGNGNDPLDKAGAVAVLDTVLGAVRHHSSRHGHIVDQAATEATAKF</sequence>
<feature type="domain" description="Helicase C-terminal" evidence="5">
    <location>
        <begin position="277"/>
        <end position="430"/>
    </location>
</feature>
<keyword evidence="6" id="KW-0347">Helicase</keyword>
<feature type="compositionally biased region" description="Gly residues" evidence="3">
    <location>
        <begin position="820"/>
        <end position="832"/>
    </location>
</feature>
<dbReference type="Pfam" id="PF00271">
    <property type="entry name" value="Helicase_C"/>
    <property type="match status" value="1"/>
</dbReference>
<dbReference type="InterPro" id="IPR014001">
    <property type="entry name" value="Helicase_ATP-bd"/>
</dbReference>
<evidence type="ECO:0000256" key="2">
    <source>
        <dbReference type="ARBA" id="ARBA00022840"/>
    </source>
</evidence>
<feature type="region of interest" description="Disordered" evidence="3">
    <location>
        <begin position="782"/>
        <end position="841"/>
    </location>
</feature>
<dbReference type="InterPro" id="IPR055227">
    <property type="entry name" value="HRQ1_WHD"/>
</dbReference>
<feature type="compositionally biased region" description="Gly residues" evidence="3">
    <location>
        <begin position="799"/>
        <end position="810"/>
    </location>
</feature>
<dbReference type="SMART" id="SM00487">
    <property type="entry name" value="DEXDc"/>
    <property type="match status" value="1"/>
</dbReference>
<dbReference type="PROSITE" id="PS51192">
    <property type="entry name" value="HELICASE_ATP_BIND_1"/>
    <property type="match status" value="1"/>
</dbReference>
<keyword evidence="7" id="KW-1185">Reference proteome</keyword>
<dbReference type="Pfam" id="PF22982">
    <property type="entry name" value="WHD_HRQ1"/>
    <property type="match status" value="1"/>
</dbReference>
<evidence type="ECO:0000259" key="5">
    <source>
        <dbReference type="PROSITE" id="PS51194"/>
    </source>
</evidence>
<dbReference type="NCBIfam" id="TIGR03817">
    <property type="entry name" value="DECH_helic"/>
    <property type="match status" value="1"/>
</dbReference>
<name>A0ABX1JH96_9PSEU</name>
<dbReference type="PROSITE" id="PS51194">
    <property type="entry name" value="HELICASE_CTER"/>
    <property type="match status" value="1"/>
</dbReference>
<evidence type="ECO:0000256" key="1">
    <source>
        <dbReference type="ARBA" id="ARBA00022741"/>
    </source>
</evidence>
<keyword evidence="1" id="KW-0547">Nucleotide-binding</keyword>
<feature type="domain" description="Helicase ATP-binding" evidence="4">
    <location>
        <begin position="59"/>
        <end position="236"/>
    </location>
</feature>
<proteinExistence type="predicted"/>
<comment type="caution">
    <text evidence="6">The sequence shown here is derived from an EMBL/GenBank/DDBJ whole genome shotgun (WGS) entry which is preliminary data.</text>
</comment>
<feature type="compositionally biased region" description="Low complexity" evidence="3">
    <location>
        <begin position="785"/>
        <end position="798"/>
    </location>
</feature>
<organism evidence="6 7">
    <name type="scientific">Amycolatopsis acididurans</name>
    <dbReference type="NCBI Taxonomy" id="2724524"/>
    <lineage>
        <taxon>Bacteria</taxon>
        <taxon>Bacillati</taxon>
        <taxon>Actinomycetota</taxon>
        <taxon>Actinomycetes</taxon>
        <taxon>Pseudonocardiales</taxon>
        <taxon>Pseudonocardiaceae</taxon>
        <taxon>Amycolatopsis</taxon>
    </lineage>
</organism>
<dbReference type="InterPro" id="IPR027417">
    <property type="entry name" value="P-loop_NTPase"/>
</dbReference>
<dbReference type="PANTHER" id="PTHR47957:SF3">
    <property type="entry name" value="ATP-DEPENDENT HELICASE HRQ1"/>
    <property type="match status" value="1"/>
</dbReference>
<dbReference type="GO" id="GO:0004386">
    <property type="term" value="F:helicase activity"/>
    <property type="evidence" value="ECO:0007669"/>
    <property type="project" value="UniProtKB-KW"/>
</dbReference>
<dbReference type="Gene3D" id="3.40.50.300">
    <property type="entry name" value="P-loop containing nucleotide triphosphate hydrolases"/>
    <property type="match status" value="2"/>
</dbReference>
<dbReference type="InterPro" id="IPR001650">
    <property type="entry name" value="Helicase_C-like"/>
</dbReference>
<dbReference type="CDD" id="cd17923">
    <property type="entry name" value="DEXHc_Hrq1-like"/>
    <property type="match status" value="1"/>
</dbReference>
<dbReference type="InterPro" id="IPR011545">
    <property type="entry name" value="DEAD/DEAH_box_helicase_dom"/>
</dbReference>
<accession>A0ABX1JH96</accession>
<dbReference type="EMBL" id="JAAXLS010000078">
    <property type="protein sequence ID" value="NKQ59114.1"/>
    <property type="molecule type" value="Genomic_DNA"/>
</dbReference>
<keyword evidence="6" id="KW-0378">Hydrolase</keyword>
<dbReference type="InterPro" id="IPR022307">
    <property type="entry name" value="Helicase_put_actinobac"/>
</dbReference>
<dbReference type="Proteomes" id="UP000715441">
    <property type="component" value="Unassembled WGS sequence"/>
</dbReference>
<evidence type="ECO:0000313" key="7">
    <source>
        <dbReference type="Proteomes" id="UP000715441"/>
    </source>
</evidence>
<feature type="compositionally biased region" description="Gly residues" evidence="3">
    <location>
        <begin position="637"/>
        <end position="646"/>
    </location>
</feature>
<dbReference type="Pfam" id="PF00270">
    <property type="entry name" value="DEAD"/>
    <property type="match status" value="1"/>
</dbReference>
<dbReference type="SMART" id="SM00490">
    <property type="entry name" value="HELICc"/>
    <property type="match status" value="1"/>
</dbReference>
<dbReference type="Pfam" id="PF09369">
    <property type="entry name" value="MZB"/>
    <property type="match status" value="1"/>
</dbReference>
<evidence type="ECO:0000259" key="4">
    <source>
        <dbReference type="PROSITE" id="PS51192"/>
    </source>
</evidence>
<dbReference type="PANTHER" id="PTHR47957">
    <property type="entry name" value="ATP-DEPENDENT HELICASE HRQ1"/>
    <property type="match status" value="1"/>
</dbReference>
<reference evidence="6 7" key="1">
    <citation type="submission" date="2020-04" db="EMBL/GenBank/DDBJ databases">
        <title>Novel species.</title>
        <authorList>
            <person name="Teo W.F.A."/>
            <person name="Lipun K."/>
            <person name="Srisuk N."/>
            <person name="Duangmal K."/>
        </authorList>
    </citation>
    <scope>NUCLEOTIDE SEQUENCE [LARGE SCALE GENOMIC DNA]</scope>
    <source>
        <strain evidence="6 7">K13G38</strain>
    </source>
</reference>
<dbReference type="InterPro" id="IPR018973">
    <property type="entry name" value="MZB"/>
</dbReference>
<protein>
    <submittedName>
        <fullName evidence="6">DEAD/DEAH box helicase</fullName>
    </submittedName>
</protein>
<evidence type="ECO:0000256" key="3">
    <source>
        <dbReference type="SAM" id="MobiDB-lite"/>
    </source>
</evidence>
<keyword evidence="2" id="KW-0067">ATP-binding</keyword>
<feature type="region of interest" description="Disordered" evidence="3">
    <location>
        <begin position="637"/>
        <end position="656"/>
    </location>
</feature>
<gene>
    <name evidence="6" type="ORF">HFP15_40350</name>
</gene>
<evidence type="ECO:0000313" key="6">
    <source>
        <dbReference type="EMBL" id="NKQ59114.1"/>
    </source>
</evidence>
<dbReference type="CDD" id="cd18797">
    <property type="entry name" value="SF2_C_Hrq"/>
    <property type="match status" value="1"/>
</dbReference>
<dbReference type="SUPFAM" id="SSF52540">
    <property type="entry name" value="P-loop containing nucleoside triphosphate hydrolases"/>
    <property type="match status" value="1"/>
</dbReference>